<dbReference type="InterPro" id="IPR050624">
    <property type="entry name" value="HTH-type_Tx_Regulator"/>
</dbReference>
<dbReference type="InterPro" id="IPR001647">
    <property type="entry name" value="HTH_TetR"/>
</dbReference>
<dbReference type="SUPFAM" id="SSF46689">
    <property type="entry name" value="Homeodomain-like"/>
    <property type="match status" value="1"/>
</dbReference>
<dbReference type="Pfam" id="PF00440">
    <property type="entry name" value="TetR_N"/>
    <property type="match status" value="1"/>
</dbReference>
<dbReference type="Proteomes" id="UP000481807">
    <property type="component" value="Unassembled WGS sequence"/>
</dbReference>
<dbReference type="GO" id="GO:0003677">
    <property type="term" value="F:DNA binding"/>
    <property type="evidence" value="ECO:0007669"/>
    <property type="project" value="UniProtKB-UniRule"/>
</dbReference>
<dbReference type="PANTHER" id="PTHR43479:SF7">
    <property type="entry name" value="TETR-FAMILY TRANSCRIPTIONAL REGULATOR"/>
    <property type="match status" value="1"/>
</dbReference>
<dbReference type="Proteomes" id="UP000261016">
    <property type="component" value="Unassembled WGS sequence"/>
</dbReference>
<feature type="domain" description="HTH tetR-type" evidence="3">
    <location>
        <begin position="11"/>
        <end position="71"/>
    </location>
</feature>
<comment type="caution">
    <text evidence="6">The sequence shown here is derived from an EMBL/GenBank/DDBJ whole genome shotgun (WGS) entry which is preliminary data.</text>
</comment>
<evidence type="ECO:0000313" key="6">
    <source>
        <dbReference type="EMBL" id="RGM29706.1"/>
    </source>
</evidence>
<dbReference type="Proteomes" id="UP000814367">
    <property type="component" value="Unassembled WGS sequence"/>
</dbReference>
<name>A0A364UTG2_STAWA</name>
<evidence type="ECO:0000313" key="5">
    <source>
        <dbReference type="EMBL" id="NBH31083.1"/>
    </source>
</evidence>
<evidence type="ECO:0000313" key="4">
    <source>
        <dbReference type="EMBL" id="MCG6224493.1"/>
    </source>
</evidence>
<evidence type="ECO:0000256" key="1">
    <source>
        <dbReference type="ARBA" id="ARBA00023125"/>
    </source>
</evidence>
<dbReference type="RefSeq" id="WP_015364583.1">
    <property type="nucleotide sequence ID" value="NZ_CABMFV010000004.1"/>
</dbReference>
<dbReference type="AlphaFoldDB" id="A0A364UTG2"/>
<reference evidence="5 8" key="2">
    <citation type="submission" date="2018-08" db="EMBL/GenBank/DDBJ databases">
        <title>Murine metabolic-syndrome-specific gut microbial biobank.</title>
        <authorList>
            <person name="Liu C."/>
        </authorList>
    </citation>
    <scope>NUCLEOTIDE SEQUENCE [LARGE SCALE GENOMIC DNA]</scope>
    <source>
        <strain evidence="5 8">1XD21-27</strain>
    </source>
</reference>
<dbReference type="EMBL" id="QXWP01000004">
    <property type="protein sequence ID" value="NBH31083.1"/>
    <property type="molecule type" value="Genomic_DNA"/>
</dbReference>
<dbReference type="InterPro" id="IPR009057">
    <property type="entry name" value="Homeodomain-like_sf"/>
</dbReference>
<accession>A0A364UTG2</accession>
<reference evidence="4 9" key="3">
    <citation type="submission" date="2020-03" db="EMBL/GenBank/DDBJ databases">
        <title>Comparative genetics of Staphylococcus warneri persistents from caprine mastitis.</title>
        <authorList>
            <person name="Franca C.A."/>
            <person name="Rosa D.S."/>
            <person name="Silva A."/>
            <person name="Rodrigues D.L.N."/>
            <person name="Santos R.G."/>
            <person name="Castillo R.E.H."/>
            <person name="Moreira M.A.S."/>
            <person name="Lima M.C."/>
            <person name="Gouveia G.V."/>
            <person name="Gouveia J.J.S."/>
            <person name="Souza R.F.S."/>
            <person name="Bertram B."/>
            <person name="Azevedo V."/>
            <person name="Costa M."/>
        </authorList>
    </citation>
    <scope>NUCLEOTIDE SEQUENCE [LARGE SCALE GENOMIC DNA]</scope>
    <source>
        <strain evidence="4 9">Cap 9.2</strain>
    </source>
</reference>
<sequence length="186" mass="22176">MNEETMDKRVYKTLTKIEKSMVTLLNVKSYDDISIKDICDESGISRGTFYQHYRDKDDFLFQYQKAMMKKGKRRLTQIQFEERRQFFEHALNFWINEGELLLLLLRDNGAYIVHQAIKKNLQQNIEVRLVPIMNTQALTNKEKYFLIIFMSNAVFGVLQDWVQRGRQESPKEISLMIDKVFNTVFV</sequence>
<dbReference type="Pfam" id="PF14278">
    <property type="entry name" value="TetR_C_8"/>
    <property type="match status" value="1"/>
</dbReference>
<evidence type="ECO:0000259" key="3">
    <source>
        <dbReference type="PROSITE" id="PS50977"/>
    </source>
</evidence>
<keyword evidence="1 2" id="KW-0238">DNA-binding</keyword>
<evidence type="ECO:0000313" key="9">
    <source>
        <dbReference type="Proteomes" id="UP000814367"/>
    </source>
</evidence>
<feature type="DNA-binding region" description="H-T-H motif" evidence="2">
    <location>
        <begin position="34"/>
        <end position="53"/>
    </location>
</feature>
<reference evidence="6 7" key="1">
    <citation type="submission" date="2018-08" db="EMBL/GenBank/DDBJ databases">
        <title>A genome reference for cultivated species of the human gut microbiota.</title>
        <authorList>
            <person name="Zou Y."/>
            <person name="Xue W."/>
            <person name="Luo G."/>
        </authorList>
    </citation>
    <scope>NUCLEOTIDE SEQUENCE [LARGE SCALE GENOMIC DNA]</scope>
    <source>
        <strain evidence="6 7">OM08-17AT</strain>
    </source>
</reference>
<dbReference type="Gene3D" id="1.10.357.10">
    <property type="entry name" value="Tetracycline Repressor, domain 2"/>
    <property type="match status" value="1"/>
</dbReference>
<protein>
    <submittedName>
        <fullName evidence="6">TetR/AcrR family transcriptional regulator</fullName>
    </submittedName>
</protein>
<gene>
    <name evidence="5" type="ORF">D3Z30_08825</name>
    <name evidence="6" type="ORF">DXC19_08795</name>
    <name evidence="4" type="ORF">G8J23_00490</name>
</gene>
<dbReference type="PANTHER" id="PTHR43479">
    <property type="entry name" value="ACREF/ENVCD OPERON REPRESSOR-RELATED"/>
    <property type="match status" value="1"/>
</dbReference>
<evidence type="ECO:0000256" key="2">
    <source>
        <dbReference type="PROSITE-ProRule" id="PRU00335"/>
    </source>
</evidence>
<dbReference type="EMBL" id="JAANHJ010000001">
    <property type="protein sequence ID" value="MCG6224493.1"/>
    <property type="molecule type" value="Genomic_DNA"/>
</dbReference>
<evidence type="ECO:0000313" key="8">
    <source>
        <dbReference type="Proteomes" id="UP000481807"/>
    </source>
</evidence>
<dbReference type="EMBL" id="QSTD01000004">
    <property type="protein sequence ID" value="RGM29706.1"/>
    <property type="molecule type" value="Genomic_DNA"/>
</dbReference>
<keyword evidence="9" id="KW-1185">Reference proteome</keyword>
<evidence type="ECO:0000313" key="7">
    <source>
        <dbReference type="Proteomes" id="UP000261016"/>
    </source>
</evidence>
<organism evidence="6 7">
    <name type="scientific">Staphylococcus warneri</name>
    <dbReference type="NCBI Taxonomy" id="1292"/>
    <lineage>
        <taxon>Bacteria</taxon>
        <taxon>Bacillati</taxon>
        <taxon>Bacillota</taxon>
        <taxon>Bacilli</taxon>
        <taxon>Bacillales</taxon>
        <taxon>Staphylococcaceae</taxon>
        <taxon>Staphylococcus</taxon>
    </lineage>
</organism>
<dbReference type="PROSITE" id="PS50977">
    <property type="entry name" value="HTH_TETR_2"/>
    <property type="match status" value="1"/>
</dbReference>
<proteinExistence type="predicted"/>
<dbReference type="InterPro" id="IPR039532">
    <property type="entry name" value="TetR_C_Firmicutes"/>
</dbReference>